<proteinExistence type="predicted"/>
<protein>
    <submittedName>
        <fullName evidence="1">Uncharacterized protein</fullName>
    </submittedName>
</protein>
<comment type="caution">
    <text evidence="1">The sequence shown here is derived from an EMBL/GenBank/DDBJ whole genome shotgun (WGS) entry which is preliminary data.</text>
</comment>
<dbReference type="EMBL" id="LAZR01067512">
    <property type="protein sequence ID" value="KKK51426.1"/>
    <property type="molecule type" value="Genomic_DNA"/>
</dbReference>
<accession>A0A0F8YTW9</accession>
<reference evidence="1" key="1">
    <citation type="journal article" date="2015" name="Nature">
        <title>Complex archaea that bridge the gap between prokaryotes and eukaryotes.</title>
        <authorList>
            <person name="Spang A."/>
            <person name="Saw J.H."/>
            <person name="Jorgensen S.L."/>
            <person name="Zaremba-Niedzwiedzka K."/>
            <person name="Martijn J."/>
            <person name="Lind A.E."/>
            <person name="van Eijk R."/>
            <person name="Schleper C."/>
            <person name="Guy L."/>
            <person name="Ettema T.J."/>
        </authorList>
    </citation>
    <scope>NUCLEOTIDE SEQUENCE</scope>
</reference>
<dbReference type="AlphaFoldDB" id="A0A0F8YTW9"/>
<name>A0A0F8YTW9_9ZZZZ</name>
<organism evidence="1">
    <name type="scientific">marine sediment metagenome</name>
    <dbReference type="NCBI Taxonomy" id="412755"/>
    <lineage>
        <taxon>unclassified sequences</taxon>
        <taxon>metagenomes</taxon>
        <taxon>ecological metagenomes</taxon>
    </lineage>
</organism>
<gene>
    <name evidence="1" type="ORF">LCGC14_3115080</name>
</gene>
<evidence type="ECO:0000313" key="1">
    <source>
        <dbReference type="EMBL" id="KKK51426.1"/>
    </source>
</evidence>
<sequence>MPNYNATIIIKELVVSGVDQDDAHGATQDLLLEALPTHVVSSIELEPIARDWRQEIIDGQR</sequence>